<dbReference type="Pfam" id="PF13962">
    <property type="entry name" value="PGG"/>
    <property type="match status" value="1"/>
</dbReference>
<feature type="domain" description="PGG" evidence="2">
    <location>
        <begin position="46"/>
        <end position="159"/>
    </location>
</feature>
<proteinExistence type="predicted"/>
<evidence type="ECO:0000313" key="3">
    <source>
        <dbReference type="EMBL" id="CAA3005726.1"/>
    </source>
</evidence>
<keyword evidence="1" id="KW-0812">Transmembrane</keyword>
<feature type="transmembrane region" description="Helical" evidence="1">
    <location>
        <begin position="167"/>
        <end position="187"/>
    </location>
</feature>
<keyword evidence="1" id="KW-0472">Membrane</keyword>
<comment type="caution">
    <text evidence="3">The sequence shown here is derived from an EMBL/GenBank/DDBJ whole genome shotgun (WGS) entry which is preliminary data.</text>
</comment>
<name>A0A8S0TK24_OLEEU</name>
<dbReference type="AlphaFoldDB" id="A0A8S0TK24"/>
<evidence type="ECO:0000256" key="1">
    <source>
        <dbReference type="SAM" id="Phobius"/>
    </source>
</evidence>
<gene>
    <name evidence="3" type="ORF">OLEA9_A012502</name>
</gene>
<evidence type="ECO:0000259" key="2">
    <source>
        <dbReference type="Pfam" id="PF13962"/>
    </source>
</evidence>
<dbReference type="PANTHER" id="PTHR24177">
    <property type="entry name" value="CASKIN"/>
    <property type="match status" value="1"/>
</dbReference>
<feature type="transmembrane region" description="Helical" evidence="1">
    <location>
        <begin position="92"/>
        <end position="118"/>
    </location>
</feature>
<reference evidence="3 4" key="1">
    <citation type="submission" date="2019-12" db="EMBL/GenBank/DDBJ databases">
        <authorList>
            <person name="Alioto T."/>
            <person name="Alioto T."/>
            <person name="Gomez Garrido J."/>
        </authorList>
    </citation>
    <scope>NUCLEOTIDE SEQUENCE [LARGE SCALE GENOMIC DNA]</scope>
</reference>
<protein>
    <recommendedName>
        <fullName evidence="2">PGG domain-containing protein</fullName>
    </recommendedName>
</protein>
<accession>A0A8S0TK24</accession>
<feature type="transmembrane region" description="Helical" evidence="1">
    <location>
        <begin position="52"/>
        <end position="72"/>
    </location>
</feature>
<dbReference type="Proteomes" id="UP000594638">
    <property type="component" value="Unassembled WGS sequence"/>
</dbReference>
<evidence type="ECO:0000313" key="4">
    <source>
        <dbReference type="Proteomes" id="UP000594638"/>
    </source>
</evidence>
<dbReference type="InterPro" id="IPR026961">
    <property type="entry name" value="PGG_dom"/>
</dbReference>
<dbReference type="OrthoDB" id="1297709at2759"/>
<dbReference type="PANTHER" id="PTHR24177:SF292">
    <property type="entry name" value="ANKYRIN REPEAT FAMILY PROTEIN-RELATED"/>
    <property type="match status" value="1"/>
</dbReference>
<organism evidence="3 4">
    <name type="scientific">Olea europaea subsp. europaea</name>
    <dbReference type="NCBI Taxonomy" id="158383"/>
    <lineage>
        <taxon>Eukaryota</taxon>
        <taxon>Viridiplantae</taxon>
        <taxon>Streptophyta</taxon>
        <taxon>Embryophyta</taxon>
        <taxon>Tracheophyta</taxon>
        <taxon>Spermatophyta</taxon>
        <taxon>Magnoliopsida</taxon>
        <taxon>eudicotyledons</taxon>
        <taxon>Gunneridae</taxon>
        <taxon>Pentapetalae</taxon>
        <taxon>asterids</taxon>
        <taxon>lamiids</taxon>
        <taxon>Lamiales</taxon>
        <taxon>Oleaceae</taxon>
        <taxon>Oleeae</taxon>
        <taxon>Olea</taxon>
    </lineage>
</organism>
<dbReference type="EMBL" id="CACTIH010007250">
    <property type="protein sequence ID" value="CAA3005726.1"/>
    <property type="molecule type" value="Genomic_DNA"/>
</dbReference>
<keyword evidence="4" id="KW-1185">Reference proteome</keyword>
<dbReference type="Gramene" id="OE9A012502T1">
    <property type="protein sequence ID" value="OE9A012502C1"/>
    <property type="gene ID" value="OE9A012502"/>
</dbReference>
<dbReference type="GO" id="GO:0016020">
    <property type="term" value="C:membrane"/>
    <property type="evidence" value="ECO:0007669"/>
    <property type="project" value="TreeGrafter"/>
</dbReference>
<sequence length="214" mass="24231">MQRELLWFKEVEKIVRPSYFQMENNEHKKPKELFTMEHENLRKAGEEWMKSTATSCMVVATLIATVAFAAAFTIPGGNKEETGAPNFLTDGWFTVFVISNAVAMFSSTASIMMFLSILTSRYGEDDFLFSLPAKLMGGLITLFASVICMDLTYSATFFLVYKEEKQGTLPRLVAALAVLPITLYAVLNRRLWNSLIQSTVASMFMFRPGKHRLY</sequence>
<keyword evidence="1" id="KW-1133">Transmembrane helix</keyword>